<evidence type="ECO:0000313" key="2">
    <source>
        <dbReference type="EMBL" id="SSA59067.1"/>
    </source>
</evidence>
<dbReference type="Proteomes" id="UP000250028">
    <property type="component" value="Unassembled WGS sequence"/>
</dbReference>
<name>A0A2Y9BLQ3_9MICO</name>
<keyword evidence="1" id="KW-0175">Coiled coil</keyword>
<keyword evidence="4" id="KW-1185">Reference proteome</keyword>
<dbReference type="RefSeq" id="WP_109689433.1">
    <property type="nucleotide sequence ID" value="NZ_QGDN01000003.1"/>
</dbReference>
<sequence length="197" mass="21597">MSEDLARSVYELPARHEENPWWAATIIDDHGNRFPLAYEPNPAWEPHGDEPRGLYRGSIPGSRHTRFSLSRSPQVGKAIIFHFGEAYPAPDAGTALTRIKSHPVVEILRHDDGPDGSDYNLAPLRQALEALERAEEAIKSARFERDRQIEALLSQGVKAATLARVSGLSPAMVGRIGTWGAFPGDDVTAPDAEGRTP</sequence>
<reference evidence="2" key="2">
    <citation type="submission" date="2016-10" db="EMBL/GenBank/DDBJ databases">
        <authorList>
            <person name="Cai Z."/>
        </authorList>
    </citation>
    <scope>NUCLEOTIDE SEQUENCE [LARGE SCALE GENOMIC DNA]</scope>
    <source>
        <strain evidence="2">DSM 22951</strain>
    </source>
</reference>
<dbReference type="EMBL" id="UESZ01000003">
    <property type="protein sequence ID" value="SSA59067.1"/>
    <property type="molecule type" value="Genomic_DNA"/>
</dbReference>
<reference evidence="4" key="1">
    <citation type="submission" date="2016-10" db="EMBL/GenBank/DDBJ databases">
        <authorList>
            <person name="Varghese N."/>
            <person name="Submissions S."/>
        </authorList>
    </citation>
    <scope>NUCLEOTIDE SEQUENCE [LARGE SCALE GENOMIC DNA]</scope>
    <source>
        <strain evidence="4">DSM 22951</strain>
    </source>
</reference>
<dbReference type="EMBL" id="UESZ01000003">
    <property type="protein sequence ID" value="SSA59117.1"/>
    <property type="molecule type" value="Genomic_DNA"/>
</dbReference>
<gene>
    <name evidence="2" type="ORF">SAMN04489750_3880</name>
    <name evidence="3" type="ORF">SAMN04489750_3932</name>
</gene>
<evidence type="ECO:0000256" key="1">
    <source>
        <dbReference type="SAM" id="Coils"/>
    </source>
</evidence>
<proteinExistence type="predicted"/>
<protein>
    <submittedName>
        <fullName evidence="2">Uncharacterized protein</fullName>
    </submittedName>
</protein>
<feature type="coiled-coil region" evidence="1">
    <location>
        <begin position="124"/>
        <end position="151"/>
    </location>
</feature>
<dbReference type="AlphaFoldDB" id="A0A2Y9BLQ3"/>
<evidence type="ECO:0000313" key="3">
    <source>
        <dbReference type="EMBL" id="SSA59117.1"/>
    </source>
</evidence>
<evidence type="ECO:0000313" key="4">
    <source>
        <dbReference type="Proteomes" id="UP000250028"/>
    </source>
</evidence>
<organism evidence="2 4">
    <name type="scientific">Branchiibius hedensis</name>
    <dbReference type="NCBI Taxonomy" id="672460"/>
    <lineage>
        <taxon>Bacteria</taxon>
        <taxon>Bacillati</taxon>
        <taxon>Actinomycetota</taxon>
        <taxon>Actinomycetes</taxon>
        <taxon>Micrococcales</taxon>
        <taxon>Dermacoccaceae</taxon>
        <taxon>Branchiibius</taxon>
    </lineage>
</organism>
<accession>A0A2Y9BLQ3</accession>